<proteinExistence type="predicted"/>
<reference evidence="1 2" key="1">
    <citation type="submission" date="2018-08" db="EMBL/GenBank/DDBJ databases">
        <title>A genome reference for cultivated species of the human gut microbiota.</title>
        <authorList>
            <person name="Zou Y."/>
            <person name="Xue W."/>
            <person name="Luo G."/>
        </authorList>
    </citation>
    <scope>NUCLEOTIDE SEQUENCE [LARGE SCALE GENOMIC DNA]</scope>
    <source>
        <strain evidence="1 2">AF04-15</strain>
    </source>
</reference>
<protein>
    <recommendedName>
        <fullName evidence="3">MerR family transcriptional regulator</fullName>
    </recommendedName>
</protein>
<comment type="caution">
    <text evidence="1">The sequence shown here is derived from an EMBL/GenBank/DDBJ whole genome shotgun (WGS) entry which is preliminary data.</text>
</comment>
<dbReference type="EMBL" id="QSBM01000023">
    <property type="protein sequence ID" value="RGX23886.1"/>
    <property type="molecule type" value="Genomic_DNA"/>
</dbReference>
<accession>A0A413F8Q1</accession>
<dbReference type="RefSeq" id="WP_007709632.1">
    <property type="nucleotide sequence ID" value="NZ_JAWRJJ010000269.1"/>
</dbReference>
<evidence type="ECO:0000313" key="2">
    <source>
        <dbReference type="Proteomes" id="UP000283880"/>
    </source>
</evidence>
<organism evidence="1 2">
    <name type="scientific">Enterocloster asparagiformis</name>
    <dbReference type="NCBI Taxonomy" id="333367"/>
    <lineage>
        <taxon>Bacteria</taxon>
        <taxon>Bacillati</taxon>
        <taxon>Bacillota</taxon>
        <taxon>Clostridia</taxon>
        <taxon>Lachnospirales</taxon>
        <taxon>Lachnospiraceae</taxon>
        <taxon>Enterocloster</taxon>
    </lineage>
</organism>
<dbReference type="OrthoDB" id="3078708at2"/>
<dbReference type="AlphaFoldDB" id="A0A413F8Q1"/>
<dbReference type="Proteomes" id="UP000283880">
    <property type="component" value="Unassembled WGS sequence"/>
</dbReference>
<evidence type="ECO:0000313" key="1">
    <source>
        <dbReference type="EMBL" id="RGX23886.1"/>
    </source>
</evidence>
<gene>
    <name evidence="1" type="ORF">DWV29_23935</name>
</gene>
<name>A0A413F8Q1_9FIRM</name>
<sequence>MCGDTDISQAVMQNLRDAGCGRETVEQFREFCRSGERQKQFVLLETHRKCLLGKIHKYEKQIECLDYLVFQMKRAADGTRTRGE</sequence>
<evidence type="ECO:0008006" key="3">
    <source>
        <dbReference type="Google" id="ProtNLM"/>
    </source>
</evidence>